<organism evidence="8 9">
    <name type="scientific">Aristolochia fimbriata</name>
    <name type="common">White veined hardy Dutchman's pipe vine</name>
    <dbReference type="NCBI Taxonomy" id="158543"/>
    <lineage>
        <taxon>Eukaryota</taxon>
        <taxon>Viridiplantae</taxon>
        <taxon>Streptophyta</taxon>
        <taxon>Embryophyta</taxon>
        <taxon>Tracheophyta</taxon>
        <taxon>Spermatophyta</taxon>
        <taxon>Magnoliopsida</taxon>
        <taxon>Magnoliidae</taxon>
        <taxon>Piperales</taxon>
        <taxon>Aristolochiaceae</taxon>
        <taxon>Aristolochia</taxon>
    </lineage>
</organism>
<comment type="subcellular location">
    <subcellularLocation>
        <location evidence="1">Membrane</location>
        <topology evidence="1">Multi-pass membrane protein</topology>
    </subcellularLocation>
</comment>
<dbReference type="AlphaFoldDB" id="A0AAV7FGM1"/>
<feature type="transmembrane region" description="Helical" evidence="6">
    <location>
        <begin position="258"/>
        <end position="282"/>
    </location>
</feature>
<keyword evidence="3" id="KW-0813">Transport</keyword>
<evidence type="ECO:0000256" key="3">
    <source>
        <dbReference type="ARBA" id="ARBA00022970"/>
    </source>
</evidence>
<feature type="transmembrane region" description="Helical" evidence="6">
    <location>
        <begin position="402"/>
        <end position="427"/>
    </location>
</feature>
<keyword evidence="3" id="KW-0029">Amino-acid transport</keyword>
<reference evidence="8 9" key="1">
    <citation type="submission" date="2021-07" db="EMBL/GenBank/DDBJ databases">
        <title>The Aristolochia fimbriata genome: insights into angiosperm evolution, floral development and chemical biosynthesis.</title>
        <authorList>
            <person name="Jiao Y."/>
        </authorList>
    </citation>
    <scope>NUCLEOTIDE SEQUENCE [LARGE SCALE GENOMIC DNA]</scope>
    <source>
        <strain evidence="8">IBCAS-2021</strain>
        <tissue evidence="8">Leaf</tissue>
    </source>
</reference>
<protein>
    <recommendedName>
        <fullName evidence="7">Amino acid transporter transmembrane domain-containing protein</fullName>
    </recommendedName>
</protein>
<comment type="caution">
    <text evidence="8">The sequence shown here is derived from an EMBL/GenBank/DDBJ whole genome shotgun (WGS) entry which is preliminary data.</text>
</comment>
<feature type="transmembrane region" description="Helical" evidence="6">
    <location>
        <begin position="67"/>
        <end position="88"/>
    </location>
</feature>
<dbReference type="EMBL" id="JAINDJ010000002">
    <property type="protein sequence ID" value="KAG9459266.1"/>
    <property type="molecule type" value="Genomic_DNA"/>
</dbReference>
<dbReference type="GO" id="GO:0015179">
    <property type="term" value="F:L-amino acid transmembrane transporter activity"/>
    <property type="evidence" value="ECO:0007669"/>
    <property type="project" value="TreeGrafter"/>
</dbReference>
<dbReference type="PANTHER" id="PTHR22950">
    <property type="entry name" value="AMINO ACID TRANSPORTER"/>
    <property type="match status" value="1"/>
</dbReference>
<dbReference type="Proteomes" id="UP000825729">
    <property type="component" value="Unassembled WGS sequence"/>
</dbReference>
<name>A0AAV7FGM1_ARIFI</name>
<evidence type="ECO:0000256" key="4">
    <source>
        <dbReference type="ARBA" id="ARBA00022989"/>
    </source>
</evidence>
<evidence type="ECO:0000313" key="9">
    <source>
        <dbReference type="Proteomes" id="UP000825729"/>
    </source>
</evidence>
<feature type="transmembrane region" description="Helical" evidence="6">
    <location>
        <begin position="162"/>
        <end position="179"/>
    </location>
</feature>
<evidence type="ECO:0000259" key="7">
    <source>
        <dbReference type="Pfam" id="PF01490"/>
    </source>
</evidence>
<keyword evidence="9" id="KW-1185">Reference proteome</keyword>
<dbReference type="PANTHER" id="PTHR22950:SF698">
    <property type="entry name" value="AMINO ACID TRANSPORTER TRANSMEMBRANE DOMAIN-CONTAINING PROTEIN"/>
    <property type="match status" value="1"/>
</dbReference>
<dbReference type="InterPro" id="IPR013057">
    <property type="entry name" value="AA_transpt_TM"/>
</dbReference>
<evidence type="ECO:0000256" key="2">
    <source>
        <dbReference type="ARBA" id="ARBA00022692"/>
    </source>
</evidence>
<proteinExistence type="predicted"/>
<evidence type="ECO:0000256" key="1">
    <source>
        <dbReference type="ARBA" id="ARBA00004141"/>
    </source>
</evidence>
<feature type="transmembrane region" description="Helical" evidence="6">
    <location>
        <begin position="302"/>
        <end position="323"/>
    </location>
</feature>
<evidence type="ECO:0000256" key="6">
    <source>
        <dbReference type="SAM" id="Phobius"/>
    </source>
</evidence>
<evidence type="ECO:0000256" key="5">
    <source>
        <dbReference type="ARBA" id="ARBA00023136"/>
    </source>
</evidence>
<keyword evidence="5 6" id="KW-0472">Membrane</keyword>
<dbReference type="Gene3D" id="1.20.1740.10">
    <property type="entry name" value="Amino acid/polyamine transporter I"/>
    <property type="match status" value="1"/>
</dbReference>
<feature type="transmembrane region" description="Helical" evidence="6">
    <location>
        <begin position="224"/>
        <end position="246"/>
    </location>
</feature>
<dbReference type="Pfam" id="PF01490">
    <property type="entry name" value="Aa_trans"/>
    <property type="match status" value="1"/>
</dbReference>
<accession>A0AAV7FGM1</accession>
<feature type="transmembrane region" description="Helical" evidence="6">
    <location>
        <begin position="115"/>
        <end position="135"/>
    </location>
</feature>
<sequence>MAVDSAPLLSCEGDEFGLQSPFPHDLPHHDTTTHQGGTSFLKTCFNVVNALSGIGILSMPHALAQGGWASLILLLAVAVICCYTALLMQKCMTAYPLAKTYPDIGEAAFGHRGRVIVSTLMYLELYLVAVEFLILEGDNFDRLFPNLGFETLGMRISGKQEYALLAALVILPTTWLRSLGLLSFLSAAGVMVSFVLVGTVLWAATIDGVGFHVEKGRVLFHLKGFPTVFSLYAFCFCGHPVFPSIYASAKDGKRFSTVLIICFVLCTFTYGSMGVLGYLMYGQEVKPEITLNLPLGKMSSKLAIYTTLINPFTKYALMITPIASAIEDHVVSPIFDSRAANAVLIRTLLVISTVLVALTVPFFGDVMTLTGSFLSSSATMLLPCICYLKLCPASRRCRLELMIIGGILAMGSSFAVLGTVSALRGIVNQM</sequence>
<keyword evidence="2 6" id="KW-0812">Transmembrane</keyword>
<dbReference type="GO" id="GO:0005774">
    <property type="term" value="C:vacuolar membrane"/>
    <property type="evidence" value="ECO:0007669"/>
    <property type="project" value="TreeGrafter"/>
</dbReference>
<feature type="transmembrane region" description="Helical" evidence="6">
    <location>
        <begin position="369"/>
        <end position="390"/>
    </location>
</feature>
<feature type="transmembrane region" description="Helical" evidence="6">
    <location>
        <begin position="343"/>
        <end position="363"/>
    </location>
</feature>
<feature type="transmembrane region" description="Helical" evidence="6">
    <location>
        <begin position="184"/>
        <end position="204"/>
    </location>
</feature>
<gene>
    <name evidence="8" type="ORF">H6P81_003774</name>
</gene>
<keyword evidence="4 6" id="KW-1133">Transmembrane helix</keyword>
<evidence type="ECO:0000313" key="8">
    <source>
        <dbReference type="EMBL" id="KAG9459266.1"/>
    </source>
</evidence>
<feature type="domain" description="Amino acid transporter transmembrane" evidence="7">
    <location>
        <begin position="37"/>
        <end position="395"/>
    </location>
</feature>